<dbReference type="Proteomes" id="UP001642720">
    <property type="component" value="Unassembled WGS sequence"/>
</dbReference>
<dbReference type="RefSeq" id="XP_073555175.1">
    <property type="nucleotide sequence ID" value="XM_073706212.1"/>
</dbReference>
<gene>
    <name evidence="4" type="ORF">CCMA1212_009112</name>
</gene>
<feature type="transmembrane region" description="Helical" evidence="2">
    <location>
        <begin position="379"/>
        <end position="404"/>
    </location>
</feature>
<dbReference type="PANTHER" id="PTHR28136:SF1">
    <property type="entry name" value="NUCLEUS EXPORT PROTEIN BRL1"/>
    <property type="match status" value="1"/>
</dbReference>
<comment type="caution">
    <text evidence="4">The sequence shown here is derived from an EMBL/GenBank/DDBJ whole genome shotgun (WGS) entry which is preliminary data.</text>
</comment>
<feature type="region of interest" description="Disordered" evidence="1">
    <location>
        <begin position="37"/>
        <end position="186"/>
    </location>
</feature>
<keyword evidence="2" id="KW-1133">Transmembrane helix</keyword>
<evidence type="ECO:0000313" key="5">
    <source>
        <dbReference type="Proteomes" id="UP001642720"/>
    </source>
</evidence>
<sequence length="510" mass="56688">MERRTFEAPMEWEYQNSGPVDLTSPFAQVAKKRSENLFNSPLKSSTTQSTPFSAFGTPSNPPSRSFFTPQLAPRVVAPPFRNPAFTTPRKLDDAGTSESSFAEASFDTADASFTTALEGSPARTEVSSFANGTPDSEHMSDATVANSPTPTKIDKNSRYNRASPRKHVAGRGEIRPARDSLQVLRKRKRHNFDKDVSSVIRHLPRDWEGDASDSDSSIVSYQGASPSRIAPPPSSSQHKSQRAASPPSREGWFVSALGTMDRYPGAPDHIYRWLQLGLNCFVMGIVVFCVWAVVEAVRSDIRNANEVARMEIMSRISECQNHYTSNECTKRDRPALRALCDEWYDCMTQDSEAIMRVKVTIKQVAEVINEFADAMNFKAWLVASTTQVMFGTIAVFIIFSNVMLQWGRSKTQPAPVHAAAFSHVPMIGPDATPAHFRGRFETPRSQRYAYLEDDVRDADMSPSRRALGPGFMYTPSGRRSPGKGERPLSPIRYQNPGKGVERSGGSLRWQ</sequence>
<keyword evidence="2" id="KW-0812">Transmembrane</keyword>
<keyword evidence="5" id="KW-1185">Reference proteome</keyword>
<feature type="transmembrane region" description="Helical" evidence="2">
    <location>
        <begin position="270"/>
        <end position="294"/>
    </location>
</feature>
<dbReference type="GeneID" id="300580662"/>
<name>A0ABY2GSQ2_9HYPO</name>
<dbReference type="SMART" id="SM01042">
    <property type="entry name" value="Brr6_like_C_C"/>
    <property type="match status" value="1"/>
</dbReference>
<feature type="compositionally biased region" description="Polar residues" evidence="1">
    <location>
        <begin position="214"/>
        <end position="223"/>
    </location>
</feature>
<proteinExistence type="predicted"/>
<feature type="compositionally biased region" description="Polar residues" evidence="1">
    <location>
        <begin position="37"/>
        <end position="68"/>
    </location>
</feature>
<reference evidence="4 5" key="1">
    <citation type="submission" date="2018-01" db="EMBL/GenBank/DDBJ databases">
        <title>Genome characterization of the sugarcane-associated fungus Trichoderma ghanense CCMA-1212 and their application in lignocelulose bioconversion.</title>
        <authorList>
            <person name="Steindorff A.S."/>
            <person name="Mendes T.D."/>
            <person name="Vilela E.S.D."/>
            <person name="Rodrigues D.S."/>
            <person name="Formighieri E.F."/>
            <person name="Melo I.S."/>
            <person name="Favaro L.C.L."/>
        </authorList>
    </citation>
    <scope>NUCLEOTIDE SEQUENCE [LARGE SCALE GENOMIC DNA]</scope>
    <source>
        <strain evidence="4 5">CCMA-1212</strain>
    </source>
</reference>
<evidence type="ECO:0000256" key="1">
    <source>
        <dbReference type="SAM" id="MobiDB-lite"/>
    </source>
</evidence>
<feature type="region of interest" description="Disordered" evidence="1">
    <location>
        <begin position="206"/>
        <end position="249"/>
    </location>
</feature>
<evidence type="ECO:0000256" key="2">
    <source>
        <dbReference type="SAM" id="Phobius"/>
    </source>
</evidence>
<feature type="compositionally biased region" description="Polar residues" evidence="1">
    <location>
        <begin position="125"/>
        <end position="134"/>
    </location>
</feature>
<organism evidence="4 5">
    <name type="scientific">Trichoderma ghanense</name>
    <dbReference type="NCBI Taxonomy" id="65468"/>
    <lineage>
        <taxon>Eukaryota</taxon>
        <taxon>Fungi</taxon>
        <taxon>Dikarya</taxon>
        <taxon>Ascomycota</taxon>
        <taxon>Pezizomycotina</taxon>
        <taxon>Sordariomycetes</taxon>
        <taxon>Hypocreomycetidae</taxon>
        <taxon>Hypocreales</taxon>
        <taxon>Hypocreaceae</taxon>
        <taxon>Trichoderma</taxon>
    </lineage>
</organism>
<protein>
    <recommendedName>
        <fullName evidence="3">Brl1/Brr6 domain-containing protein</fullName>
    </recommendedName>
</protein>
<evidence type="ECO:0000259" key="3">
    <source>
        <dbReference type="SMART" id="SM01042"/>
    </source>
</evidence>
<feature type="domain" description="Brl1/Brr6" evidence="3">
    <location>
        <begin position="270"/>
        <end position="408"/>
    </location>
</feature>
<feature type="region of interest" description="Disordered" evidence="1">
    <location>
        <begin position="460"/>
        <end position="510"/>
    </location>
</feature>
<dbReference type="EMBL" id="PPTA01000016">
    <property type="protein sequence ID" value="TFA98973.1"/>
    <property type="molecule type" value="Genomic_DNA"/>
</dbReference>
<evidence type="ECO:0000313" key="4">
    <source>
        <dbReference type="EMBL" id="TFA98973.1"/>
    </source>
</evidence>
<dbReference type="PANTHER" id="PTHR28136">
    <property type="entry name" value="NUCLEUS EXPORT PROTEIN BRR6"/>
    <property type="match status" value="1"/>
</dbReference>
<dbReference type="InterPro" id="IPR018767">
    <property type="entry name" value="Brl1/Brr6_dom"/>
</dbReference>
<dbReference type="Pfam" id="PF10104">
    <property type="entry name" value="Brr6_like_C_C"/>
    <property type="match status" value="1"/>
</dbReference>
<accession>A0ABY2GSQ2</accession>
<keyword evidence="2" id="KW-0472">Membrane</keyword>
<dbReference type="InterPro" id="IPR040202">
    <property type="entry name" value="Brl1/Brr6"/>
</dbReference>